<dbReference type="InterPro" id="IPR026444">
    <property type="entry name" value="Secre_tail"/>
</dbReference>
<evidence type="ECO:0000313" key="7">
    <source>
        <dbReference type="Proteomes" id="UP000245370"/>
    </source>
</evidence>
<proteinExistence type="predicted"/>
<reference evidence="6 7" key="1">
    <citation type="submission" date="2018-05" db="EMBL/GenBank/DDBJ databases">
        <title>Brumimicrobium oceani sp. nov., isolated from coastal sediment.</title>
        <authorList>
            <person name="Kou Y."/>
        </authorList>
    </citation>
    <scope>NUCLEOTIDE SEQUENCE [LARGE SCALE GENOMIC DNA]</scope>
    <source>
        <strain evidence="6 7">C305</strain>
    </source>
</reference>
<evidence type="ECO:0000256" key="1">
    <source>
        <dbReference type="ARBA" id="ARBA00022614"/>
    </source>
</evidence>
<dbReference type="AlphaFoldDB" id="A0A2U2X0D0"/>
<evidence type="ECO:0000313" key="6">
    <source>
        <dbReference type="EMBL" id="PWH81246.1"/>
    </source>
</evidence>
<dbReference type="InterPro" id="IPR052574">
    <property type="entry name" value="CDIRP"/>
</dbReference>
<gene>
    <name evidence="6" type="ORF">DIT68_15740</name>
</gene>
<organism evidence="6 7">
    <name type="scientific">Brumimicrobium oceani</name>
    <dbReference type="NCBI Taxonomy" id="2100725"/>
    <lineage>
        <taxon>Bacteria</taxon>
        <taxon>Pseudomonadati</taxon>
        <taxon>Bacteroidota</taxon>
        <taxon>Flavobacteriia</taxon>
        <taxon>Flavobacteriales</taxon>
        <taxon>Crocinitomicaceae</taxon>
        <taxon>Brumimicrobium</taxon>
    </lineage>
</organism>
<dbReference type="InterPro" id="IPR032675">
    <property type="entry name" value="LRR_dom_sf"/>
</dbReference>
<dbReference type="EMBL" id="QFRJ01000021">
    <property type="protein sequence ID" value="PWH81246.1"/>
    <property type="molecule type" value="Genomic_DNA"/>
</dbReference>
<dbReference type="PANTHER" id="PTHR47566:SF1">
    <property type="entry name" value="PROTEIN NUD1"/>
    <property type="match status" value="1"/>
</dbReference>
<evidence type="ECO:0000259" key="5">
    <source>
        <dbReference type="Pfam" id="PF18962"/>
    </source>
</evidence>
<dbReference type="SUPFAM" id="SSF49899">
    <property type="entry name" value="Concanavalin A-like lectins/glucanases"/>
    <property type="match status" value="1"/>
</dbReference>
<feature type="signal peptide" evidence="4">
    <location>
        <begin position="1"/>
        <end position="22"/>
    </location>
</feature>
<keyword evidence="2 4" id="KW-0732">Signal</keyword>
<dbReference type="GO" id="GO:0005975">
    <property type="term" value="P:carbohydrate metabolic process"/>
    <property type="evidence" value="ECO:0007669"/>
    <property type="project" value="UniProtKB-ARBA"/>
</dbReference>
<dbReference type="RefSeq" id="WP_109360787.1">
    <property type="nucleotide sequence ID" value="NZ_QFRJ01000021.1"/>
</dbReference>
<dbReference type="OrthoDB" id="8901262at2"/>
<evidence type="ECO:0000256" key="2">
    <source>
        <dbReference type="ARBA" id="ARBA00022729"/>
    </source>
</evidence>
<feature type="chain" id="PRO_5015751146" description="Secretion system C-terminal sorting domain-containing protein" evidence="4">
    <location>
        <begin position="23"/>
        <end position="678"/>
    </location>
</feature>
<dbReference type="GO" id="GO:0035591">
    <property type="term" value="F:signaling adaptor activity"/>
    <property type="evidence" value="ECO:0007669"/>
    <property type="project" value="TreeGrafter"/>
</dbReference>
<dbReference type="GO" id="GO:0004553">
    <property type="term" value="F:hydrolase activity, hydrolyzing O-glycosyl compounds"/>
    <property type="evidence" value="ECO:0007669"/>
    <property type="project" value="UniProtKB-ARBA"/>
</dbReference>
<dbReference type="InterPro" id="IPR013320">
    <property type="entry name" value="ConA-like_dom_sf"/>
</dbReference>
<dbReference type="Gene3D" id="3.80.10.10">
    <property type="entry name" value="Ribonuclease Inhibitor"/>
    <property type="match status" value="2"/>
</dbReference>
<keyword evidence="1" id="KW-0433">Leucine-rich repeat</keyword>
<dbReference type="Gene3D" id="2.60.40.3080">
    <property type="match status" value="1"/>
</dbReference>
<keyword evidence="3" id="KW-0677">Repeat</keyword>
<reference evidence="6 7" key="2">
    <citation type="submission" date="2018-05" db="EMBL/GenBank/DDBJ databases">
        <authorList>
            <person name="Lanie J.A."/>
            <person name="Ng W.-L."/>
            <person name="Kazmierczak K.M."/>
            <person name="Andrzejewski T.M."/>
            <person name="Davidsen T.M."/>
            <person name="Wayne K.J."/>
            <person name="Tettelin H."/>
            <person name="Glass J.I."/>
            <person name="Rusch D."/>
            <person name="Podicherti R."/>
            <person name="Tsui H.-C.T."/>
            <person name="Winkler M.E."/>
        </authorList>
    </citation>
    <scope>NUCLEOTIDE SEQUENCE [LARGE SCALE GENOMIC DNA]</scope>
    <source>
        <strain evidence="6 7">C305</strain>
    </source>
</reference>
<accession>A0A2U2X0D0</accession>
<sequence>MKKTILILSAIALSSLGGVLNAQQIPTQDLVVEYKFDNNDLIETSGSTYNAGGLTSSGTVSYVQGIETATSAISPDGASLSNVGNITFSGNVKEYVVSFWFKANQGTGDFKLLELKDPGSSNGLTINVLDNANNTNTLTVDQASFGTSPSGSYNSFESYLDNEWHHLAVKLIYSAIEGKYYLHTYLDDVEVMDEQYPVSLYSLWVFGGLDIYLPSQATGNGTSQDLKIDNFRFYEFPITQTDITALYNEKNASSNCANIVNIPDANFKTRLLELGTIITGPGIYPIDTDGDGEICESEAQAYTGNIFLVGQGINDLTGIEAFTAITELNCMQNNLTNLDVSANTALIRLDCSLNQLTSLNVANGNNNLMSTMFAHNNPNLTCIQHDAGYTPVPYSQGQGWNKDATASWSTNCNSSCANIVNIPDANFKGALLQHGTGGLFAGTGVIDTDGDGEICETEAQAYTGSIFLPGIGVSDLTGIEAFTSLTVLDCPSNLLTNIDLSSNTALTWVSCRNNQLTSLDVSANTALTYLECNGNNLTSLNVANGNNSNITAMKSENNPSLTCIQHDSGFDPTTNSGWTKDATASWSENCGTAGIEDFESALNISIYPNPTNGEFSIDLGETIQSLTIYITDITGKEVYSNGYKSTQKVNLNLNDSPGVYFVTIEADGVQSKYKLVKK</sequence>
<dbReference type="PANTHER" id="PTHR47566">
    <property type="match status" value="1"/>
</dbReference>
<dbReference type="Proteomes" id="UP000245370">
    <property type="component" value="Unassembled WGS sequence"/>
</dbReference>
<name>A0A2U2X0D0_9FLAO</name>
<evidence type="ECO:0000256" key="3">
    <source>
        <dbReference type="ARBA" id="ARBA00022737"/>
    </source>
</evidence>
<dbReference type="Pfam" id="PF18962">
    <property type="entry name" value="Por_Secre_tail"/>
    <property type="match status" value="1"/>
</dbReference>
<comment type="caution">
    <text evidence="6">The sequence shown here is derived from an EMBL/GenBank/DDBJ whole genome shotgun (WGS) entry which is preliminary data.</text>
</comment>
<keyword evidence="7" id="KW-1185">Reference proteome</keyword>
<dbReference type="SUPFAM" id="SSF52058">
    <property type="entry name" value="L domain-like"/>
    <property type="match status" value="1"/>
</dbReference>
<dbReference type="NCBIfam" id="TIGR04183">
    <property type="entry name" value="Por_Secre_tail"/>
    <property type="match status" value="1"/>
</dbReference>
<evidence type="ECO:0000256" key="4">
    <source>
        <dbReference type="SAM" id="SignalP"/>
    </source>
</evidence>
<dbReference type="Gene3D" id="2.60.120.200">
    <property type="match status" value="1"/>
</dbReference>
<protein>
    <recommendedName>
        <fullName evidence="5">Secretion system C-terminal sorting domain-containing protein</fullName>
    </recommendedName>
</protein>
<feature type="domain" description="Secretion system C-terminal sorting" evidence="5">
    <location>
        <begin position="606"/>
        <end position="675"/>
    </location>
</feature>